<gene>
    <name evidence="7" type="ORF">BCR37DRAFT_84703</name>
</gene>
<keyword evidence="8" id="KW-1185">Reference proteome</keyword>
<evidence type="ECO:0000256" key="1">
    <source>
        <dbReference type="ARBA" id="ARBA00004141"/>
    </source>
</evidence>
<dbReference type="GeneID" id="63789108"/>
<keyword evidence="4 6" id="KW-0472">Membrane</keyword>
<feature type="transmembrane region" description="Helical" evidence="6">
    <location>
        <begin position="350"/>
        <end position="374"/>
    </location>
</feature>
<dbReference type="STRING" id="56484.A0A1Y2FAZ7"/>
<feature type="transmembrane region" description="Helical" evidence="6">
    <location>
        <begin position="280"/>
        <end position="299"/>
    </location>
</feature>
<evidence type="ECO:0000256" key="4">
    <source>
        <dbReference type="ARBA" id="ARBA00023136"/>
    </source>
</evidence>
<evidence type="ECO:0000313" key="7">
    <source>
        <dbReference type="EMBL" id="ORY80035.1"/>
    </source>
</evidence>
<dbReference type="RefSeq" id="XP_040724169.1">
    <property type="nucleotide sequence ID" value="XM_040872509.1"/>
</dbReference>
<proteinExistence type="predicted"/>
<evidence type="ECO:0000256" key="3">
    <source>
        <dbReference type="ARBA" id="ARBA00022989"/>
    </source>
</evidence>
<dbReference type="GO" id="GO:0055085">
    <property type="term" value="P:transmembrane transport"/>
    <property type="evidence" value="ECO:0007669"/>
    <property type="project" value="InterPro"/>
</dbReference>
<feature type="transmembrane region" description="Helical" evidence="6">
    <location>
        <begin position="12"/>
        <end position="34"/>
    </location>
</feature>
<feature type="transmembrane region" description="Helical" evidence="6">
    <location>
        <begin position="153"/>
        <end position="174"/>
    </location>
</feature>
<feature type="transmembrane region" description="Helical" evidence="6">
    <location>
        <begin position="77"/>
        <end position="98"/>
    </location>
</feature>
<dbReference type="Pfam" id="PF03547">
    <property type="entry name" value="Mem_trans"/>
    <property type="match status" value="1"/>
</dbReference>
<comment type="subcellular location">
    <subcellularLocation>
        <location evidence="1">Membrane</location>
        <topology evidence="1">Multi-pass membrane protein</topology>
    </subcellularLocation>
</comment>
<dbReference type="Proteomes" id="UP000193685">
    <property type="component" value="Unassembled WGS sequence"/>
</dbReference>
<comment type="caution">
    <text evidence="7">The sequence shown here is derived from an EMBL/GenBank/DDBJ whole genome shotgun (WGS) entry which is preliminary data.</text>
</comment>
<feature type="compositionally biased region" description="Polar residues" evidence="5">
    <location>
        <begin position="232"/>
        <end position="241"/>
    </location>
</feature>
<feature type="transmembrane region" description="Helical" evidence="6">
    <location>
        <begin position="110"/>
        <end position="133"/>
    </location>
</feature>
<evidence type="ECO:0000256" key="5">
    <source>
        <dbReference type="SAM" id="MobiDB-lite"/>
    </source>
</evidence>
<dbReference type="PANTHER" id="PTHR31794:SF2">
    <property type="entry name" value="AUXIN EFFLUX TRANSPORTER FAMILY PROTEIN (EUROFUNG)"/>
    <property type="match status" value="1"/>
</dbReference>
<keyword evidence="2 6" id="KW-0812">Transmembrane</keyword>
<accession>A0A1Y2FAZ7</accession>
<evidence type="ECO:0000313" key="8">
    <source>
        <dbReference type="Proteomes" id="UP000193685"/>
    </source>
</evidence>
<dbReference type="OMA" id="WSWGYHI"/>
<organism evidence="7 8">
    <name type="scientific">Protomyces lactucae-debilis</name>
    <dbReference type="NCBI Taxonomy" id="2754530"/>
    <lineage>
        <taxon>Eukaryota</taxon>
        <taxon>Fungi</taxon>
        <taxon>Dikarya</taxon>
        <taxon>Ascomycota</taxon>
        <taxon>Taphrinomycotina</taxon>
        <taxon>Taphrinomycetes</taxon>
        <taxon>Taphrinales</taxon>
        <taxon>Protomycetaceae</taxon>
        <taxon>Protomyces</taxon>
    </lineage>
</organism>
<feature type="transmembrane region" description="Helical" evidence="6">
    <location>
        <begin position="422"/>
        <end position="444"/>
    </location>
</feature>
<dbReference type="GO" id="GO:0016020">
    <property type="term" value="C:membrane"/>
    <property type="evidence" value="ECO:0007669"/>
    <property type="project" value="UniProtKB-SubCell"/>
</dbReference>
<dbReference type="PANTHER" id="PTHR31794">
    <property type="entry name" value="AUXIN EFFLUX TRANSPORTER FAMILY PROTEIN (EUROFUNG)"/>
    <property type="match status" value="1"/>
</dbReference>
<feature type="transmembrane region" description="Helical" evidence="6">
    <location>
        <begin position="305"/>
        <end position="329"/>
    </location>
</feature>
<dbReference type="InterPro" id="IPR004776">
    <property type="entry name" value="Mem_transp_PIN-like"/>
</dbReference>
<name>A0A1Y2FAZ7_PROLT</name>
<dbReference type="EMBL" id="MCFI01000014">
    <property type="protein sequence ID" value="ORY80035.1"/>
    <property type="molecule type" value="Genomic_DNA"/>
</dbReference>
<keyword evidence="3 6" id="KW-1133">Transmembrane helix</keyword>
<feature type="transmembrane region" description="Helical" evidence="6">
    <location>
        <begin position="386"/>
        <end position="410"/>
    </location>
</feature>
<dbReference type="AlphaFoldDB" id="A0A1Y2FAZ7"/>
<dbReference type="OrthoDB" id="2499604at2759"/>
<evidence type="ECO:0000256" key="6">
    <source>
        <dbReference type="SAM" id="Phobius"/>
    </source>
</evidence>
<sequence length="456" mass="49456">MGNNAETPFGTLFLKTLESVLEVVLLSAGGYILAKNKVLPKDSQKTISNINMNLFTPCLVASKLAGSLSTDQLIDLWLLPIVFVLLTGVSWIVGKTASKVMGLPSKQTRFVIGCTVFQNSNSLPLALVSALAYSLDGLWWDQRAPHDNDEAVASRGILYLLVFSQLGLSIRWSYGYNYLFAAHRPGDRTENASLAGSDDEEAGEADERSRLLSPSSPSRKPTDAALGEPTLRRNTSTGSGALTQFPALTTQISQTRLGDRVKTWPLKALKTLWGFMNPPLWAMLIALVVACVPGLQPFFFTKGTFVFNSLTTAVTTAGNCAVPLILVVLGGNLAQEKGEAGEPLPHSKRTIWTAIVSRMVLVPLVLLPLLAIIARFAPISVVDDPIFIVVLFLLIGSPTAIQVASICQLNDVFEEEIATICWYSYAILTMPTTLILVVLSLEVVKLNRLGPWMMPP</sequence>
<dbReference type="GO" id="GO:0005783">
    <property type="term" value="C:endoplasmic reticulum"/>
    <property type="evidence" value="ECO:0007669"/>
    <property type="project" value="TreeGrafter"/>
</dbReference>
<reference evidence="7 8" key="1">
    <citation type="submission" date="2016-07" db="EMBL/GenBank/DDBJ databases">
        <title>Pervasive Adenine N6-methylation of Active Genes in Fungi.</title>
        <authorList>
            <consortium name="DOE Joint Genome Institute"/>
            <person name="Mondo S.J."/>
            <person name="Dannebaum R.O."/>
            <person name="Kuo R.C."/>
            <person name="Labutti K."/>
            <person name="Haridas S."/>
            <person name="Kuo A."/>
            <person name="Salamov A."/>
            <person name="Ahrendt S.R."/>
            <person name="Lipzen A."/>
            <person name="Sullivan W."/>
            <person name="Andreopoulos W.B."/>
            <person name="Clum A."/>
            <person name="Lindquist E."/>
            <person name="Daum C."/>
            <person name="Ramamoorthy G.K."/>
            <person name="Gryganskyi A."/>
            <person name="Culley D."/>
            <person name="Magnuson J.K."/>
            <person name="James T.Y."/>
            <person name="O'Malley M.A."/>
            <person name="Stajich J.E."/>
            <person name="Spatafora J.W."/>
            <person name="Visel A."/>
            <person name="Grigoriev I.V."/>
        </authorList>
    </citation>
    <scope>NUCLEOTIDE SEQUENCE [LARGE SCALE GENOMIC DNA]</scope>
    <source>
        <strain evidence="7 8">12-1054</strain>
    </source>
</reference>
<evidence type="ECO:0000256" key="2">
    <source>
        <dbReference type="ARBA" id="ARBA00022692"/>
    </source>
</evidence>
<protein>
    <submittedName>
        <fullName evidence="7">Auxin efflux carrier</fullName>
    </submittedName>
</protein>
<feature type="region of interest" description="Disordered" evidence="5">
    <location>
        <begin position="190"/>
        <end position="241"/>
    </location>
</feature>